<dbReference type="InParanoid" id="T1I2E9"/>
<name>T1I2E9_RHOPR</name>
<reference evidence="1" key="1">
    <citation type="submission" date="2015-05" db="UniProtKB">
        <authorList>
            <consortium name="EnsemblMetazoa"/>
        </authorList>
    </citation>
    <scope>IDENTIFICATION</scope>
</reference>
<dbReference type="VEuPathDB" id="VectorBase:RPRC010469"/>
<keyword evidence="2" id="KW-1185">Reference proteome</keyword>
<dbReference type="HOGENOM" id="CLU_013874_2_0_1"/>
<dbReference type="EMBL" id="ACPB03019881">
    <property type="status" value="NOT_ANNOTATED_CDS"/>
    <property type="molecule type" value="Genomic_DNA"/>
</dbReference>
<dbReference type="PANTHER" id="PTHR47501">
    <property type="entry name" value="TRANSPOSASE-RELATED"/>
    <property type="match status" value="1"/>
</dbReference>
<dbReference type="AlphaFoldDB" id="T1I2E9"/>
<protein>
    <recommendedName>
        <fullName evidence="3">HAT C-terminal dimerisation domain-containing protein</fullName>
    </recommendedName>
</protein>
<dbReference type="InterPro" id="IPR012337">
    <property type="entry name" value="RNaseH-like_sf"/>
</dbReference>
<sequence length="524" mass="60344">NFERNILNFVIDSMVPLRIVDNEHFKKIFSDLNVSHQGLKMLSRRSLGRKMDSVYEQNVDFLQQLFKNVKYVCSTADIWSGRRRSFLGLTAHWIEEDLRRRSVALACRRFKNAHTSDKIAEIISTIHEEFGLNPSKIVATVTDNAANFVKAFKDYGIKENCIEVEEQQDIYCCISESESDSETADFEISKNREFPLILPSHLKCSAHTLNLCILYSIHKRVMAKCNFLWRAASRPKTAEGIEKIIGFILSRPGETRWYSLYDALSKILLMKGKSPQVFQFLKIKNSLSEEDFLYIEEHLECAKPVADALDILQGEKHLYYGILTAVVYALIPKLEKLLLKQFIFCKPIVESLLNSINIRFKDIFQFANQDSMNAAIATISHPEFKNRWFHRVPSAVQARILNYFKEAVAAEVVQEEMNFEEASSTDRTDFFNFENEAAVTCQTTSAEIQVLHYLKGSQRNLDMLEKYPEIKKVFIKYNTPLPSSAPVERLFSYATMVNLPKCSKLSDKNFETRVILKANSHLLS</sequence>
<dbReference type="OMA" id="SLKWKAQ"/>
<dbReference type="SUPFAM" id="SSF53098">
    <property type="entry name" value="Ribonuclease H-like"/>
    <property type="match status" value="1"/>
</dbReference>
<dbReference type="PANTHER" id="PTHR47501:SF5">
    <property type="entry name" value="HAT C-TERMINAL DIMERISATION DOMAIN-CONTAINING PROTEIN"/>
    <property type="match status" value="1"/>
</dbReference>
<evidence type="ECO:0008006" key="3">
    <source>
        <dbReference type="Google" id="ProtNLM"/>
    </source>
</evidence>
<proteinExistence type="predicted"/>
<dbReference type="Proteomes" id="UP000015103">
    <property type="component" value="Unassembled WGS sequence"/>
</dbReference>
<organism evidence="1 2">
    <name type="scientific">Rhodnius prolixus</name>
    <name type="common">Triatomid bug</name>
    <dbReference type="NCBI Taxonomy" id="13249"/>
    <lineage>
        <taxon>Eukaryota</taxon>
        <taxon>Metazoa</taxon>
        <taxon>Ecdysozoa</taxon>
        <taxon>Arthropoda</taxon>
        <taxon>Hexapoda</taxon>
        <taxon>Insecta</taxon>
        <taxon>Pterygota</taxon>
        <taxon>Neoptera</taxon>
        <taxon>Paraneoptera</taxon>
        <taxon>Hemiptera</taxon>
        <taxon>Heteroptera</taxon>
        <taxon>Panheteroptera</taxon>
        <taxon>Cimicomorpha</taxon>
        <taxon>Reduviidae</taxon>
        <taxon>Triatominae</taxon>
        <taxon>Rhodnius</taxon>
    </lineage>
</organism>
<dbReference type="eggNOG" id="KOG1121">
    <property type="taxonomic scope" value="Eukaryota"/>
</dbReference>
<accession>T1I2E9</accession>
<evidence type="ECO:0000313" key="2">
    <source>
        <dbReference type="Proteomes" id="UP000015103"/>
    </source>
</evidence>
<evidence type="ECO:0000313" key="1">
    <source>
        <dbReference type="EnsemblMetazoa" id="RPRC010469-PA"/>
    </source>
</evidence>
<dbReference type="EnsemblMetazoa" id="RPRC010469-RA">
    <property type="protein sequence ID" value="RPRC010469-PA"/>
    <property type="gene ID" value="RPRC010469"/>
</dbReference>